<dbReference type="GO" id="GO:0006565">
    <property type="term" value="P:L-serine catabolic process"/>
    <property type="evidence" value="ECO:0007669"/>
    <property type="project" value="TreeGrafter"/>
</dbReference>
<dbReference type="InterPro" id="IPR036052">
    <property type="entry name" value="TrpB-like_PALP_sf"/>
</dbReference>
<dbReference type="PANTHER" id="PTHR48078:SF6">
    <property type="entry name" value="L-THREONINE DEHYDRATASE CATABOLIC TDCB"/>
    <property type="match status" value="1"/>
</dbReference>
<dbReference type="SUPFAM" id="SSF53686">
    <property type="entry name" value="Tryptophan synthase beta subunit-like PLP-dependent enzymes"/>
    <property type="match status" value="1"/>
</dbReference>
<comment type="caution">
    <text evidence="5">The sequence shown here is derived from an EMBL/GenBank/DDBJ whole genome shotgun (WGS) entry which is preliminary data.</text>
</comment>
<proteinExistence type="predicted"/>
<accession>A0A7C5TI71</accession>
<evidence type="ECO:0000256" key="2">
    <source>
        <dbReference type="ARBA" id="ARBA00022898"/>
    </source>
</evidence>
<evidence type="ECO:0000256" key="1">
    <source>
        <dbReference type="ARBA" id="ARBA00001933"/>
    </source>
</evidence>
<keyword evidence="3" id="KW-0456">Lyase</keyword>
<comment type="cofactor">
    <cofactor evidence="1">
        <name>pyridoxal 5'-phosphate</name>
        <dbReference type="ChEBI" id="CHEBI:597326"/>
    </cofactor>
</comment>
<protein>
    <submittedName>
        <fullName evidence="5">Pyridoxal-phosphate dependent enzyme</fullName>
    </submittedName>
</protein>
<dbReference type="GO" id="GO:0003941">
    <property type="term" value="F:L-serine ammonia-lyase activity"/>
    <property type="evidence" value="ECO:0007669"/>
    <property type="project" value="TreeGrafter"/>
</dbReference>
<dbReference type="EMBL" id="DRZI01000320">
    <property type="protein sequence ID" value="HHP82475.1"/>
    <property type="molecule type" value="Genomic_DNA"/>
</dbReference>
<organism evidence="5">
    <name type="scientific">Ignisphaera aggregans</name>
    <dbReference type="NCBI Taxonomy" id="334771"/>
    <lineage>
        <taxon>Archaea</taxon>
        <taxon>Thermoproteota</taxon>
        <taxon>Thermoprotei</taxon>
        <taxon>Desulfurococcales</taxon>
        <taxon>Desulfurococcaceae</taxon>
        <taxon>Ignisphaera</taxon>
    </lineage>
</organism>
<feature type="domain" description="Tryptophan synthase beta chain-like PALP" evidence="4">
    <location>
        <begin position="60"/>
        <end position="334"/>
    </location>
</feature>
<dbReference type="Gene3D" id="3.40.50.1100">
    <property type="match status" value="2"/>
</dbReference>
<gene>
    <name evidence="5" type="ORF">ENM84_07410</name>
</gene>
<dbReference type="Pfam" id="PF00291">
    <property type="entry name" value="PALP"/>
    <property type="match status" value="1"/>
</dbReference>
<evidence type="ECO:0000256" key="3">
    <source>
        <dbReference type="ARBA" id="ARBA00023239"/>
    </source>
</evidence>
<keyword evidence="2" id="KW-0663">Pyridoxal phosphate</keyword>
<dbReference type="AlphaFoldDB" id="A0A7C5TI71"/>
<dbReference type="InterPro" id="IPR050147">
    <property type="entry name" value="Ser/Thr_Dehydratase"/>
</dbReference>
<dbReference type="GO" id="GO:0006567">
    <property type="term" value="P:L-threonine catabolic process"/>
    <property type="evidence" value="ECO:0007669"/>
    <property type="project" value="TreeGrafter"/>
</dbReference>
<dbReference type="GO" id="GO:0009097">
    <property type="term" value="P:isoleucine biosynthetic process"/>
    <property type="evidence" value="ECO:0007669"/>
    <property type="project" value="TreeGrafter"/>
</dbReference>
<evidence type="ECO:0000313" key="5">
    <source>
        <dbReference type="EMBL" id="HHP82475.1"/>
    </source>
</evidence>
<reference evidence="5" key="1">
    <citation type="journal article" date="2020" name="mSystems">
        <title>Genome- and Community-Level Interaction Insights into Carbon Utilization and Element Cycling Functions of Hydrothermarchaeota in Hydrothermal Sediment.</title>
        <authorList>
            <person name="Zhou Z."/>
            <person name="Liu Y."/>
            <person name="Xu W."/>
            <person name="Pan J."/>
            <person name="Luo Z.H."/>
            <person name="Li M."/>
        </authorList>
    </citation>
    <scope>NUCLEOTIDE SEQUENCE [LARGE SCALE GENOMIC DNA]</scope>
    <source>
        <strain evidence="5">SpSt-1121</strain>
    </source>
</reference>
<dbReference type="InterPro" id="IPR001926">
    <property type="entry name" value="TrpB-like_PALP"/>
</dbReference>
<evidence type="ECO:0000259" key="4">
    <source>
        <dbReference type="Pfam" id="PF00291"/>
    </source>
</evidence>
<sequence>MAFQCNVCSNIYKFDGVVHGFRCSKCGSPLEVYGFERIWNPNGFGLYRYSSMIFLKPVKTLGEGFTPVVSMDLYGFRVYFKLEYFNPSGSFKDRGSSISLSHAYLINASCVVEDSSGNAGFSTALYSRALNIKSYIVVPSNVSYSKRLAIEVAGGEVIEASSREDASRLAQNISLDKKCYYVDHLSNPLYIEGYRTIAYEAFEQIGDIDAVVVPVGSGGLFIGIYRGFEDLYRIGLIKKMPRMIAVQGVDIAPIYEKLYLHKPSNGVALLADGIRIKSPPRIDEVVSIIIKSKGLASLVNDDEIVNSIKELRDMGFIVEPTSATVYAALKKNIEGFRKMGIESILMPLTGTGIKMLQQLKQIIQ</sequence>
<dbReference type="PANTHER" id="PTHR48078">
    <property type="entry name" value="THREONINE DEHYDRATASE, MITOCHONDRIAL-RELATED"/>
    <property type="match status" value="1"/>
</dbReference>
<dbReference type="GO" id="GO:0004794">
    <property type="term" value="F:threonine deaminase activity"/>
    <property type="evidence" value="ECO:0007669"/>
    <property type="project" value="TreeGrafter"/>
</dbReference>
<name>A0A7C5TI71_9CREN</name>